<sequence>MNSRGTNNASWAGFLSGRDTGTERSSLSMAGWSPYDNSSRRLLASSDMSLAPQRSGDSRWSRVQSEWNETRVGASQAGLNSWSGPSNGNPRVIQNQPQQQQHVQMQSNAQEPSKGQAEGFLRGFNSAARDWFYRYMNMGCSPDEARERVLERHRSHPESLDTAPHGVRYPDPKAQVERRNPGEERRRPLESDSDTLGNVLKSFNGACRKWYQKHLENGFTPEEAVAKILEYRRTSSGSRPVQSSIAPGDRKRPVDSNARDGSKKPRKSNEKQLPQGAKVTSGKDHLAVAVVAMDYPKLCLKNFELTKIENALLEEMKKGWKHSLNFVGIKYRQGMIVVTCLDEASKEWLEQVVPKITAVKGTHLRIYKEDEIPNTKAITFYVPRAIDEPNDVILRSLKGQNTDLKSGNWSILRSFPSKSKKGKVMTLTIGDKSLELISKRGMTISYHFDQLTCHIAREPVSESSKKKVTEEVTADLPEIDLTEEDEDIELSGMTVLDEVQCDDDDENESVEIADEEHGNGNEEYGQQYEEDEQ</sequence>
<keyword evidence="3" id="KW-1185">Reference proteome</keyword>
<evidence type="ECO:0000259" key="2">
    <source>
        <dbReference type="Pfam" id="PF16012"/>
    </source>
</evidence>
<feature type="region of interest" description="Disordered" evidence="1">
    <location>
        <begin position="231"/>
        <end position="280"/>
    </location>
</feature>
<feature type="region of interest" description="Disordered" evidence="1">
    <location>
        <begin position="147"/>
        <end position="197"/>
    </location>
</feature>
<accession>A0ABM3C6A4</accession>
<feature type="compositionally biased region" description="Polar residues" evidence="1">
    <location>
        <begin position="234"/>
        <end position="245"/>
    </location>
</feature>
<feature type="region of interest" description="Disordered" evidence="1">
    <location>
        <begin position="499"/>
        <end position="533"/>
    </location>
</feature>
<evidence type="ECO:0000256" key="1">
    <source>
        <dbReference type="SAM" id="MobiDB-lite"/>
    </source>
</evidence>
<evidence type="ECO:0000313" key="3">
    <source>
        <dbReference type="Proteomes" id="UP001652661"/>
    </source>
</evidence>
<feature type="domain" description="DUF4780" evidence="2">
    <location>
        <begin position="283"/>
        <end position="453"/>
    </location>
</feature>
<organism evidence="3 4">
    <name type="scientific">Drosophila kikkawai</name>
    <name type="common">Fruit fly</name>
    <dbReference type="NCBI Taxonomy" id="30033"/>
    <lineage>
        <taxon>Eukaryota</taxon>
        <taxon>Metazoa</taxon>
        <taxon>Ecdysozoa</taxon>
        <taxon>Arthropoda</taxon>
        <taxon>Hexapoda</taxon>
        <taxon>Insecta</taxon>
        <taxon>Pterygota</taxon>
        <taxon>Neoptera</taxon>
        <taxon>Endopterygota</taxon>
        <taxon>Diptera</taxon>
        <taxon>Brachycera</taxon>
        <taxon>Muscomorpha</taxon>
        <taxon>Ephydroidea</taxon>
        <taxon>Drosophilidae</taxon>
        <taxon>Drosophila</taxon>
        <taxon>Sophophora</taxon>
    </lineage>
</organism>
<proteinExistence type="predicted"/>
<reference evidence="4" key="2">
    <citation type="submission" date="2025-08" db="UniProtKB">
        <authorList>
            <consortium name="RefSeq"/>
        </authorList>
    </citation>
    <scope>IDENTIFICATION</scope>
    <source>
        <strain evidence="4">14028-0561.14</strain>
        <tissue evidence="4">Whole fly</tissue>
    </source>
</reference>
<dbReference type="Pfam" id="PF16012">
    <property type="entry name" value="DUF4780"/>
    <property type="match status" value="1"/>
</dbReference>
<feature type="compositionally biased region" description="Polar residues" evidence="1">
    <location>
        <begin position="77"/>
        <end position="93"/>
    </location>
</feature>
<dbReference type="RefSeq" id="XP_041631775.1">
    <property type="nucleotide sequence ID" value="XM_041775841.2"/>
</dbReference>
<feature type="region of interest" description="Disordered" evidence="1">
    <location>
        <begin position="1"/>
        <end position="116"/>
    </location>
</feature>
<feature type="compositionally biased region" description="Low complexity" evidence="1">
    <location>
        <begin position="94"/>
        <end position="110"/>
    </location>
</feature>
<feature type="compositionally biased region" description="Basic and acidic residues" evidence="1">
    <location>
        <begin position="248"/>
        <end position="270"/>
    </location>
</feature>
<feature type="compositionally biased region" description="Basic and acidic residues" evidence="1">
    <location>
        <begin position="168"/>
        <end position="190"/>
    </location>
</feature>
<feature type="compositionally biased region" description="Basic and acidic residues" evidence="1">
    <location>
        <begin position="147"/>
        <end position="159"/>
    </location>
</feature>
<evidence type="ECO:0000313" key="4">
    <source>
        <dbReference type="RefSeq" id="XP_041631775.1"/>
    </source>
</evidence>
<reference evidence="3" key="1">
    <citation type="submission" date="2025-05" db="UniProtKB">
        <authorList>
            <consortium name="RefSeq"/>
        </authorList>
    </citation>
    <scope>NUCLEOTIDE SEQUENCE [LARGE SCALE GENOMIC DNA]</scope>
    <source>
        <strain evidence="3">14028-0561.14</strain>
    </source>
</reference>
<dbReference type="InterPro" id="IPR031961">
    <property type="entry name" value="DUF4780"/>
</dbReference>
<gene>
    <name evidence="4" type="primary">LOC108075869</name>
</gene>
<protein>
    <submittedName>
        <fullName evidence="4">Uncharacterized protein isoform X2</fullName>
    </submittedName>
</protein>
<feature type="compositionally biased region" description="Acidic residues" evidence="1">
    <location>
        <begin position="499"/>
        <end position="514"/>
    </location>
</feature>
<feature type="compositionally biased region" description="Polar residues" evidence="1">
    <location>
        <begin position="1"/>
        <end position="10"/>
    </location>
</feature>
<dbReference type="GeneID" id="108075869"/>
<dbReference type="Proteomes" id="UP001652661">
    <property type="component" value="Chromosome 2L"/>
</dbReference>
<name>A0ABM3C6A4_DROKI</name>